<dbReference type="SMART" id="SM00248">
    <property type="entry name" value="ANK"/>
    <property type="match status" value="15"/>
</dbReference>
<dbReference type="Gene3D" id="1.25.40.20">
    <property type="entry name" value="Ankyrin repeat-containing domain"/>
    <property type="match status" value="4"/>
</dbReference>
<name>S3DCR1_GLAL2</name>
<dbReference type="Pfam" id="PF00023">
    <property type="entry name" value="Ank"/>
    <property type="match status" value="2"/>
</dbReference>
<feature type="repeat" description="ANK" evidence="3">
    <location>
        <begin position="994"/>
        <end position="1023"/>
    </location>
</feature>
<evidence type="ECO:0000256" key="3">
    <source>
        <dbReference type="PROSITE-ProRule" id="PRU00023"/>
    </source>
</evidence>
<keyword evidence="6" id="KW-1185">Reference proteome</keyword>
<dbReference type="eggNOG" id="KOG4177">
    <property type="taxonomic scope" value="Eukaryota"/>
</dbReference>
<feature type="repeat" description="ANK" evidence="3">
    <location>
        <begin position="1026"/>
        <end position="1058"/>
    </location>
</feature>
<reference evidence="5 6" key="1">
    <citation type="journal article" date="2013" name="BMC Genomics">
        <title>Genomics-driven discovery of the pneumocandin biosynthetic gene cluster in the fungus Glarea lozoyensis.</title>
        <authorList>
            <person name="Chen L."/>
            <person name="Yue Q."/>
            <person name="Zhang X."/>
            <person name="Xiang M."/>
            <person name="Wang C."/>
            <person name="Li S."/>
            <person name="Che Y."/>
            <person name="Ortiz-Lopez F.J."/>
            <person name="Bills G.F."/>
            <person name="Liu X."/>
            <person name="An Z."/>
        </authorList>
    </citation>
    <scope>NUCLEOTIDE SEQUENCE [LARGE SCALE GENOMIC DNA]</scope>
    <source>
        <strain evidence="6">ATCC 20868 / MF5171</strain>
    </source>
</reference>
<dbReference type="EMBL" id="KE145355">
    <property type="protein sequence ID" value="EPE34859.1"/>
    <property type="molecule type" value="Genomic_DNA"/>
</dbReference>
<dbReference type="Pfam" id="PF14420">
    <property type="entry name" value="Clr5"/>
    <property type="match status" value="1"/>
</dbReference>
<dbReference type="PROSITE" id="PS50297">
    <property type="entry name" value="ANK_REP_REGION"/>
    <property type="match status" value="4"/>
</dbReference>
<dbReference type="InterPro" id="IPR025676">
    <property type="entry name" value="Clr5_dom"/>
</dbReference>
<feature type="repeat" description="ANK" evidence="3">
    <location>
        <begin position="431"/>
        <end position="463"/>
    </location>
</feature>
<dbReference type="InterPro" id="IPR002110">
    <property type="entry name" value="Ankyrin_rpt"/>
</dbReference>
<evidence type="ECO:0000313" key="5">
    <source>
        <dbReference type="EMBL" id="EPE34859.1"/>
    </source>
</evidence>
<dbReference type="PROSITE" id="PS50088">
    <property type="entry name" value="ANK_REPEAT"/>
    <property type="match status" value="6"/>
</dbReference>
<dbReference type="GeneID" id="19469600"/>
<dbReference type="RefSeq" id="XP_008077846.1">
    <property type="nucleotide sequence ID" value="XM_008079655.1"/>
</dbReference>
<dbReference type="InterPro" id="IPR036770">
    <property type="entry name" value="Ankyrin_rpt-contain_sf"/>
</dbReference>
<dbReference type="PANTHER" id="PTHR24123:SF33">
    <property type="entry name" value="PROTEIN HOS4"/>
    <property type="match status" value="1"/>
</dbReference>
<protein>
    <submittedName>
        <fullName evidence="5">Ankyrin repeat-containing protein</fullName>
    </submittedName>
</protein>
<feature type="repeat" description="ANK" evidence="3">
    <location>
        <begin position="957"/>
        <end position="988"/>
    </location>
</feature>
<proteinExistence type="predicted"/>
<organism evidence="5 6">
    <name type="scientific">Glarea lozoyensis (strain ATCC 20868 / MF5171)</name>
    <dbReference type="NCBI Taxonomy" id="1116229"/>
    <lineage>
        <taxon>Eukaryota</taxon>
        <taxon>Fungi</taxon>
        <taxon>Dikarya</taxon>
        <taxon>Ascomycota</taxon>
        <taxon>Pezizomycotina</taxon>
        <taxon>Leotiomycetes</taxon>
        <taxon>Helotiales</taxon>
        <taxon>Helotiaceae</taxon>
        <taxon>Glarea</taxon>
    </lineage>
</organism>
<dbReference type="OrthoDB" id="194358at2759"/>
<dbReference type="Proteomes" id="UP000016922">
    <property type="component" value="Unassembled WGS sequence"/>
</dbReference>
<dbReference type="KEGG" id="glz:GLAREA_10554"/>
<evidence type="ECO:0000256" key="1">
    <source>
        <dbReference type="ARBA" id="ARBA00022737"/>
    </source>
</evidence>
<feature type="repeat" description="ANK" evidence="3">
    <location>
        <begin position="600"/>
        <end position="628"/>
    </location>
</feature>
<dbReference type="PANTHER" id="PTHR24123">
    <property type="entry name" value="ANKYRIN REPEAT-CONTAINING"/>
    <property type="match status" value="1"/>
</dbReference>
<dbReference type="SUPFAM" id="SSF48403">
    <property type="entry name" value="Ankyrin repeat"/>
    <property type="match status" value="2"/>
</dbReference>
<keyword evidence="1" id="KW-0677">Repeat</keyword>
<sequence length="1085" mass="119586">MNNKRNREAANAPSEEEWNAHRDLFREYYARESFLNQSRPLGKKIKNISNLLEYMEKEHNFIATKNQYERRFKHWGFRKNLVNDEMKIVLSKRNFRHQHNKDSHIALNGSILSNERLIKAESRFTLSEIKKIKSSYFRRPTPEGVSIYTPPPIAGKHIPIMTDIINLPGFKVMDMFCSESFSLAAHLLKSANGQSLAPWTHDPRYVDAPSDFVTSSSLIDNSDSINSLFSDDWAPWDESASNALTSISTQVPIPYTGKMSLNMIMGLTEHSVGCNNLDHDLACRIIEPYMLSRHSGEVEKWLGTLLGPSDTESFNHLVGFAVYFCSNGMLKYDSSGLKQRLGEWIINEALSSQRNPFSAKALSMQACLDDLLQGPWCTENTLQSLVDVYELRSMSSRRQRQIMLTAVRLGAVRVVESFLDNGMDPNFPISDGHTPCTFLSAATNIQIVKMLLKAGADVNAQYGVLSSTTAVREAVGRGNLELAQILLDEGACFDPNLRARDITRVGREMSFLFLAVERNNVGMVRFLLRRGAILTNHEIGCVISDGRCSMDIMEYCYSADFNPSELQYAARNGLTEIVSAITETATGKLALQTGICRWAPLRDAAKAGHVDIVQLLIAAGADVNASFSLSEIADKDVLNHVWKSRIGAPPAVAGFSCFPSTALAAAIEGDHIEIVRILLSKSVLINAPVISEYGTNALEIATRLGSSEICLLLRDNGACSCPARLSRSHYIFEIALALIRGDSKKVKRLLFEGVDLPHILDFFPDLENEVYFGYREHGNNARMSCLARSVLRIFLELSGENINQRGPVCNHSALEIALAYNQVELAKQLISQGCEVNMRHCDYNSPTALQIAVIKGQFDMAQLLLNRGANINTGDGSEFGTALLLAVKGDQWSREEHETTALIRLLLARGANVNARNCYITVLESAICEGKSLEVIQLLVEKGTDINTPAAGGVFGTALQWATSRQHPNLAVINYLLKNGADVNATSTDLPWCTAIQGAAFRGYLNITHLLLEHGADPNAAASANFGRTALEGAAENGRLDMVQLLLNAGAQPSKSAVKLAEIGNFWVIADMIKKEMTAKANEGV</sequence>
<dbReference type="AlphaFoldDB" id="S3DCR1"/>
<accession>S3DCR1</accession>
<dbReference type="Pfam" id="PF12796">
    <property type="entry name" value="Ank_2"/>
    <property type="match status" value="3"/>
</dbReference>
<gene>
    <name evidence="5" type="ORF">GLAREA_10554</name>
</gene>
<evidence type="ECO:0000256" key="2">
    <source>
        <dbReference type="ARBA" id="ARBA00023043"/>
    </source>
</evidence>
<feature type="domain" description="Clr5" evidence="4">
    <location>
        <begin position="14"/>
        <end position="79"/>
    </location>
</feature>
<evidence type="ECO:0000259" key="4">
    <source>
        <dbReference type="Pfam" id="PF14420"/>
    </source>
</evidence>
<dbReference type="InterPro" id="IPR051165">
    <property type="entry name" value="Multifunctional_ANK_Repeat"/>
</dbReference>
<keyword evidence="2 3" id="KW-0040">ANK repeat</keyword>
<dbReference type="HOGENOM" id="CLU_008198_0_0_1"/>
<feature type="repeat" description="ANK" evidence="3">
    <location>
        <begin position="844"/>
        <end position="876"/>
    </location>
</feature>
<evidence type="ECO:0000313" key="6">
    <source>
        <dbReference type="Proteomes" id="UP000016922"/>
    </source>
</evidence>